<evidence type="ECO:0000256" key="1">
    <source>
        <dbReference type="SAM" id="MobiDB-lite"/>
    </source>
</evidence>
<feature type="domain" description="Mub B2-like" evidence="3">
    <location>
        <begin position="751"/>
        <end position="846"/>
    </location>
</feature>
<feature type="region of interest" description="Disordered" evidence="1">
    <location>
        <begin position="142"/>
        <end position="172"/>
    </location>
</feature>
<dbReference type="Gene3D" id="2.60.40.4300">
    <property type="match status" value="4"/>
</dbReference>
<dbReference type="RefSeq" id="WP_191685114.1">
    <property type="nucleotide sequence ID" value="NZ_JACSQW010000043.1"/>
</dbReference>
<evidence type="ECO:0008006" key="6">
    <source>
        <dbReference type="Google" id="ProtNLM"/>
    </source>
</evidence>
<feature type="compositionally biased region" description="Low complexity" evidence="1">
    <location>
        <begin position="849"/>
        <end position="863"/>
    </location>
</feature>
<evidence type="ECO:0000259" key="2">
    <source>
        <dbReference type="Pfam" id="PF17965"/>
    </source>
</evidence>
<feature type="domain" description="Mucin binding" evidence="2">
    <location>
        <begin position="449"/>
        <end position="541"/>
    </location>
</feature>
<evidence type="ECO:0000313" key="4">
    <source>
        <dbReference type="EMBL" id="MBD7895798.1"/>
    </source>
</evidence>
<dbReference type="EMBL" id="JACSQW010000043">
    <property type="protein sequence ID" value="MBD7895798.1"/>
    <property type="molecule type" value="Genomic_DNA"/>
</dbReference>
<reference evidence="4 5" key="1">
    <citation type="submission" date="2020-08" db="EMBL/GenBank/DDBJ databases">
        <title>A Genomic Blueprint of the Chicken Gut Microbiome.</title>
        <authorList>
            <person name="Gilroy R."/>
            <person name="Ravi A."/>
            <person name="Getino M."/>
            <person name="Pursley I."/>
            <person name="Horton D.L."/>
            <person name="Alikhan N.-F."/>
            <person name="Baker D."/>
            <person name="Gharbi K."/>
            <person name="Hall N."/>
            <person name="Watson M."/>
            <person name="Adriaenssens E.M."/>
            <person name="Foster-Nyarko E."/>
            <person name="Jarju S."/>
            <person name="Secka A."/>
            <person name="Antonio M."/>
            <person name="Oren A."/>
            <person name="Chaudhuri R."/>
            <person name="La Ragione R.M."/>
            <person name="Hildebrand F."/>
            <person name="Pallen M.J."/>
        </authorList>
    </citation>
    <scope>NUCLEOTIDE SEQUENCE [LARGE SCALE GENOMIC DNA]</scope>
    <source>
        <strain evidence="4 5">Sa3CUN2</strain>
    </source>
</reference>
<feature type="domain" description="Mucin binding" evidence="2">
    <location>
        <begin position="673"/>
        <end position="748"/>
    </location>
</feature>
<dbReference type="Pfam" id="PF17966">
    <property type="entry name" value="Muc_B2"/>
    <property type="match status" value="4"/>
</dbReference>
<evidence type="ECO:0000313" key="5">
    <source>
        <dbReference type="Proteomes" id="UP000616837"/>
    </source>
</evidence>
<feature type="region of interest" description="Disordered" evidence="1">
    <location>
        <begin position="849"/>
        <end position="944"/>
    </location>
</feature>
<dbReference type="Gene3D" id="3.10.20.470">
    <property type="match status" value="4"/>
</dbReference>
<feature type="domain" description="Mucin binding" evidence="2">
    <location>
        <begin position="268"/>
        <end position="342"/>
    </location>
</feature>
<dbReference type="Proteomes" id="UP000616837">
    <property type="component" value="Unassembled WGS sequence"/>
</dbReference>
<feature type="domain" description="Mub B2-like" evidence="3">
    <location>
        <begin position="348"/>
        <end position="447"/>
    </location>
</feature>
<gene>
    <name evidence="4" type="ORF">H9564_08950</name>
</gene>
<protein>
    <recommendedName>
        <fullName evidence="6">Mucin binding domain-containing protein</fullName>
    </recommendedName>
</protein>
<feature type="domain" description="Mub B2-like" evidence="3">
    <location>
        <begin position="171"/>
        <end position="266"/>
    </location>
</feature>
<dbReference type="InterPro" id="IPR041495">
    <property type="entry name" value="Mub_B2"/>
</dbReference>
<sequence>MDCKSSFEKVTSPNEAGYYVKSVSGGYGDTEDNVKEISVTPEDKSIEITVTYATNGQEATIKYIDDDATDPADKIIDSGESTGKYHSDINFEKDPQTEITNLENKGYVLVDNNTNRWGNGNHKYQSDNEKNQFEIHFKHGTVTVGPKHPVDPGQPINPNDPDPDGPKYPEDTKKLTVKVPRTIQYVYQNGKQAQPDKNDKLKFNRTMVINKVTGEVKSDTWTKPQDFETIASPTIQGYTPDWTEVADKNIGHDHPAINEKVTYNPDAQKAVVRYIDDTTGEQLSAQDLKGYSDQSTGYNTKKSIDGYVAQHYVLVSDDTNGETIVLDYDDSKDQSYEVHFKHGTELANDSRTKKITVHYQHADGLTHDGKAADDQTAKNLTFKRTGTHDLVTDKFTWNDWDKPTQTFDEIDSPAIEGYTPDQANISNVTVTADSPETTEKTVIYHANPQTAQLHFIDDTTGKPLPKSETTNGVSDAGPITLTNGEQDLQYYLDRGYEFVNVINDTAKVSLDGDTYANAAKNFGNFDHDDDQDQSFTVHLEHGTVTVTPKTPGNPGDPINPNDPYPDGPKYPEGTNKDSLTKQVKRTINYVNSDDTPSGLDPHHDSLSFEHTLVIDKVNGEVLKDTWTSAKDFPTIESPAEPGYTPDRTIIPGVKVDHTDNDITETVTYTPDAQKATVKYIDDSDNGKLLKADNLTGRSNEDSGYTTKSLISTYEGQGYQLVSDSTDGHNVVFDHDDNVDQVYEVHLVHATEPVTDTQTVTRTVHYVYPDGTPVKLDTVQTVTFTRTGTKDKVTKQTSWNPWTPTNKTLVFIVPPIVPDYQPDTKVVPPVTVTSDTPDIVVTVTYTKVVTPTPGQPSQPGQPKEPGQPTPGEPEQNELVRDKTDVNGKTTGDDNLVQNGENNVSSQPVEMTSSTKQTAKKNQLPQTGSQTSKTGVLGLGGKRKRN</sequence>
<proteinExistence type="predicted"/>
<name>A0ABR8PF28_9LACO</name>
<dbReference type="InterPro" id="IPR041558">
    <property type="entry name" value="MucBP_2"/>
</dbReference>
<feature type="region of interest" description="Disordered" evidence="1">
    <location>
        <begin position="544"/>
        <end position="578"/>
    </location>
</feature>
<feature type="domain" description="Mucin binding" evidence="2">
    <location>
        <begin position="57"/>
        <end position="139"/>
    </location>
</feature>
<dbReference type="Pfam" id="PF17965">
    <property type="entry name" value="MucBP_2"/>
    <property type="match status" value="4"/>
</dbReference>
<organism evidence="4 5">
    <name type="scientific">Limosilactobacillus avistercoris</name>
    <dbReference type="NCBI Taxonomy" id="2762243"/>
    <lineage>
        <taxon>Bacteria</taxon>
        <taxon>Bacillati</taxon>
        <taxon>Bacillota</taxon>
        <taxon>Bacilli</taxon>
        <taxon>Lactobacillales</taxon>
        <taxon>Lactobacillaceae</taxon>
        <taxon>Limosilactobacillus</taxon>
    </lineage>
</organism>
<evidence type="ECO:0000259" key="3">
    <source>
        <dbReference type="Pfam" id="PF17966"/>
    </source>
</evidence>
<feature type="compositionally biased region" description="Polar residues" evidence="1">
    <location>
        <begin position="894"/>
        <end position="932"/>
    </location>
</feature>
<accession>A0ABR8PF28</accession>
<comment type="caution">
    <text evidence="4">The sequence shown here is derived from an EMBL/GenBank/DDBJ whole genome shotgun (WGS) entry which is preliminary data.</text>
</comment>
<keyword evidence="5" id="KW-1185">Reference proteome</keyword>
<feature type="domain" description="Mub B2-like" evidence="3">
    <location>
        <begin position="575"/>
        <end position="671"/>
    </location>
</feature>